<dbReference type="PANTHER" id="PTHR43798:SF33">
    <property type="entry name" value="HYDROLASE, PUTATIVE (AFU_ORTHOLOGUE AFUA_2G14860)-RELATED"/>
    <property type="match status" value="1"/>
</dbReference>
<evidence type="ECO:0000313" key="3">
    <source>
        <dbReference type="Proteomes" id="UP001595704"/>
    </source>
</evidence>
<dbReference type="GO" id="GO:0016787">
    <property type="term" value="F:hydrolase activity"/>
    <property type="evidence" value="ECO:0007669"/>
    <property type="project" value="UniProtKB-KW"/>
</dbReference>
<dbReference type="Pfam" id="PF12697">
    <property type="entry name" value="Abhydrolase_6"/>
    <property type="match status" value="1"/>
</dbReference>
<dbReference type="InterPro" id="IPR000639">
    <property type="entry name" value="Epox_hydrolase-like"/>
</dbReference>
<dbReference type="Gene3D" id="3.40.50.1820">
    <property type="entry name" value="alpha/beta hydrolase"/>
    <property type="match status" value="1"/>
</dbReference>
<proteinExistence type="predicted"/>
<keyword evidence="2" id="KW-0378">Hydrolase</keyword>
<dbReference type="PRINTS" id="PR00412">
    <property type="entry name" value="EPOXHYDRLASE"/>
</dbReference>
<organism evidence="2 3">
    <name type="scientific">Camelimonas fluminis</name>
    <dbReference type="NCBI Taxonomy" id="1576911"/>
    <lineage>
        <taxon>Bacteria</taxon>
        <taxon>Pseudomonadati</taxon>
        <taxon>Pseudomonadota</taxon>
        <taxon>Alphaproteobacteria</taxon>
        <taxon>Hyphomicrobiales</taxon>
        <taxon>Chelatococcaceae</taxon>
        <taxon>Camelimonas</taxon>
    </lineage>
</organism>
<dbReference type="InterPro" id="IPR050266">
    <property type="entry name" value="AB_hydrolase_sf"/>
</dbReference>
<accession>A0ABV7UHG1</accession>
<sequence>MVAVFVHGVPDTCRVWDEVIPRLARKDARAVSLPGFDAPVPQGFEAAKEDYVAWLIGELEALGEPVDLVGHDWGALLVLRVVSLRGDLIRTWTAGGAPLDPDYVWHDAAQAWQTPELGEQVMAMMTPEATAASLATRGLTPAQAQTTASHIDARMQDCILRLYRSAKTVGAEWTPDLARINTPGLLIYGAQDPFLDSPRLAPALASRTGADLLMLEGCGHWWESERPAEVAGALQRHWAAV</sequence>
<name>A0ABV7UHG1_9HYPH</name>
<feature type="domain" description="AB hydrolase-1" evidence="1">
    <location>
        <begin position="4"/>
        <end position="232"/>
    </location>
</feature>
<evidence type="ECO:0000313" key="2">
    <source>
        <dbReference type="EMBL" id="MFC3637768.1"/>
    </source>
</evidence>
<dbReference type="SUPFAM" id="SSF53474">
    <property type="entry name" value="alpha/beta-Hydrolases"/>
    <property type="match status" value="1"/>
</dbReference>
<dbReference type="RefSeq" id="WP_191317779.1">
    <property type="nucleotide sequence ID" value="NZ_BNCG01000001.1"/>
</dbReference>
<dbReference type="InterPro" id="IPR029058">
    <property type="entry name" value="AB_hydrolase_fold"/>
</dbReference>
<dbReference type="InterPro" id="IPR000073">
    <property type="entry name" value="AB_hydrolase_1"/>
</dbReference>
<gene>
    <name evidence="2" type="ORF">ACFONL_10335</name>
</gene>
<dbReference type="PANTHER" id="PTHR43798">
    <property type="entry name" value="MONOACYLGLYCEROL LIPASE"/>
    <property type="match status" value="1"/>
</dbReference>
<reference evidence="3" key="1">
    <citation type="journal article" date="2019" name="Int. J. Syst. Evol. Microbiol.">
        <title>The Global Catalogue of Microorganisms (GCM) 10K type strain sequencing project: providing services to taxonomists for standard genome sequencing and annotation.</title>
        <authorList>
            <consortium name="The Broad Institute Genomics Platform"/>
            <consortium name="The Broad Institute Genome Sequencing Center for Infectious Disease"/>
            <person name="Wu L."/>
            <person name="Ma J."/>
        </authorList>
    </citation>
    <scope>NUCLEOTIDE SEQUENCE [LARGE SCALE GENOMIC DNA]</scope>
    <source>
        <strain evidence="3">KCTC 42282</strain>
    </source>
</reference>
<protein>
    <submittedName>
        <fullName evidence="2">Alpha/beta fold hydrolase</fullName>
    </submittedName>
</protein>
<dbReference type="Proteomes" id="UP001595704">
    <property type="component" value="Unassembled WGS sequence"/>
</dbReference>
<comment type="caution">
    <text evidence="2">The sequence shown here is derived from an EMBL/GenBank/DDBJ whole genome shotgun (WGS) entry which is preliminary data.</text>
</comment>
<dbReference type="EMBL" id="JBHRYC010000050">
    <property type="protein sequence ID" value="MFC3637768.1"/>
    <property type="molecule type" value="Genomic_DNA"/>
</dbReference>
<evidence type="ECO:0000259" key="1">
    <source>
        <dbReference type="Pfam" id="PF12697"/>
    </source>
</evidence>
<keyword evidence="3" id="KW-1185">Reference proteome</keyword>